<dbReference type="EMBL" id="CP053661">
    <property type="protein sequence ID" value="QKD81213.1"/>
    <property type="molecule type" value="Genomic_DNA"/>
</dbReference>
<sequence>MAQVWIVAESNPFAEQAIAQLKQAIAQCPTSSTPDTVRVVAPADLPPVVAPEDIFCPLTLALPEALAFPGASVFRACAQVDSLRQSVADRFGVKPGDGSLWLPIALTAKGPLYGEAIALAAHTPEQYRQPHHLSDRQRQPLYALAFRLLDWLNAPPAVYLLQVALSDEGVVFDRLWPYPAAGAIASLSVQTPDLFTAHWLCLSHQPLLDLSIPGESAKIL</sequence>
<name>A0A6M8BD76_9CYAN</name>
<proteinExistence type="predicted"/>
<gene>
    <name evidence="1" type="ORF">HPC62_02630</name>
</gene>
<keyword evidence="2" id="KW-1185">Reference proteome</keyword>
<organism evidence="1 2">
    <name type="scientific">Thermoleptolyngbya sichuanensis A183</name>
    <dbReference type="NCBI Taxonomy" id="2737172"/>
    <lineage>
        <taxon>Bacteria</taxon>
        <taxon>Bacillati</taxon>
        <taxon>Cyanobacteriota</taxon>
        <taxon>Cyanophyceae</taxon>
        <taxon>Oculatellales</taxon>
        <taxon>Oculatellaceae</taxon>
        <taxon>Thermoleptolyngbya</taxon>
        <taxon>Thermoleptolyngbya sichuanensis</taxon>
    </lineage>
</organism>
<dbReference type="RefSeq" id="WP_172353628.1">
    <property type="nucleotide sequence ID" value="NZ_CP053661.1"/>
</dbReference>
<dbReference type="AlphaFoldDB" id="A0A6M8BD76"/>
<evidence type="ECO:0000313" key="2">
    <source>
        <dbReference type="Proteomes" id="UP000505210"/>
    </source>
</evidence>
<evidence type="ECO:0000313" key="1">
    <source>
        <dbReference type="EMBL" id="QKD81213.1"/>
    </source>
</evidence>
<accession>A0A6M8BD76</accession>
<reference evidence="1 2" key="1">
    <citation type="submission" date="2020-05" db="EMBL/GenBank/DDBJ databases">
        <title>Complete genome sequence of of a novel Thermoleptolyngbya strain isolated from hot springs of Ganzi, Sichuan China.</title>
        <authorList>
            <person name="Tang J."/>
            <person name="Daroch M."/>
            <person name="Li L."/>
            <person name="Waleron K."/>
            <person name="Waleron M."/>
            <person name="Waleron M."/>
        </authorList>
    </citation>
    <scope>NUCLEOTIDE SEQUENCE [LARGE SCALE GENOMIC DNA]</scope>
    <source>
        <strain evidence="1 2">PKUAC-SCTA183</strain>
    </source>
</reference>
<dbReference type="Proteomes" id="UP000505210">
    <property type="component" value="Chromosome"/>
</dbReference>
<protein>
    <submittedName>
        <fullName evidence="1">Uncharacterized protein</fullName>
    </submittedName>
</protein>
<dbReference type="KEGG" id="theu:HPC62_02630"/>